<feature type="domain" description="Aminotransferase class I/classII large" evidence="5">
    <location>
        <begin position="52"/>
        <end position="382"/>
    </location>
</feature>
<accession>A0A3S9UW45</accession>
<evidence type="ECO:0000313" key="7">
    <source>
        <dbReference type="Proteomes" id="UP000270678"/>
    </source>
</evidence>
<dbReference type="InterPro" id="IPR015422">
    <property type="entry name" value="PyrdxlP-dep_Trfase_small"/>
</dbReference>
<dbReference type="SUPFAM" id="SSF53383">
    <property type="entry name" value="PLP-dependent transferases"/>
    <property type="match status" value="1"/>
</dbReference>
<dbReference type="InterPro" id="IPR015424">
    <property type="entry name" value="PyrdxlP-dep_Trfase"/>
</dbReference>
<protein>
    <recommendedName>
        <fullName evidence="4">Aminotransferase</fullName>
        <ecNumber evidence="4">2.6.1.-</ecNumber>
    </recommendedName>
</protein>
<dbReference type="Gene3D" id="3.90.1150.10">
    <property type="entry name" value="Aspartate Aminotransferase, domain 1"/>
    <property type="match status" value="1"/>
</dbReference>
<dbReference type="RefSeq" id="WP_126997280.1">
    <property type="nucleotide sequence ID" value="NZ_CP034346.1"/>
</dbReference>
<evidence type="ECO:0000256" key="4">
    <source>
        <dbReference type="RuleBase" id="RU000481"/>
    </source>
</evidence>
<comment type="similarity">
    <text evidence="4">Belongs to the class-I pyridoxal-phosphate-dependent aminotransferase family.</text>
</comment>
<dbReference type="InterPro" id="IPR015421">
    <property type="entry name" value="PyrdxlP-dep_Trfase_major"/>
</dbReference>
<gene>
    <name evidence="6" type="ORF">EI981_08720</name>
</gene>
<dbReference type="CDD" id="cd00609">
    <property type="entry name" value="AAT_like"/>
    <property type="match status" value="1"/>
</dbReference>
<keyword evidence="7" id="KW-1185">Reference proteome</keyword>
<proteinExistence type="inferred from homology"/>
<evidence type="ECO:0000256" key="3">
    <source>
        <dbReference type="ARBA" id="ARBA00022679"/>
    </source>
</evidence>
<dbReference type="OrthoDB" id="9813612at2"/>
<name>A0A3S9UW45_9BACL</name>
<reference evidence="7" key="1">
    <citation type="submission" date="2018-12" db="EMBL/GenBank/DDBJ databases">
        <title>Complete genome sequence of Paenibacillus sp. MBLB1234.</title>
        <authorList>
            <person name="Nam Y.-D."/>
            <person name="Kang J."/>
            <person name="Chung W.-H."/>
            <person name="Park Y.S."/>
        </authorList>
    </citation>
    <scope>NUCLEOTIDE SEQUENCE [LARGE SCALE GENOMIC DNA]</scope>
    <source>
        <strain evidence="7">MBLB1234</strain>
    </source>
</reference>
<dbReference type="EMBL" id="CP034346">
    <property type="protein sequence ID" value="AZS14530.1"/>
    <property type="molecule type" value="Genomic_DNA"/>
</dbReference>
<dbReference type="NCBIfam" id="NF004937">
    <property type="entry name" value="PRK06290.1"/>
    <property type="match status" value="1"/>
</dbReference>
<dbReference type="GO" id="GO:0030170">
    <property type="term" value="F:pyridoxal phosphate binding"/>
    <property type="evidence" value="ECO:0007669"/>
    <property type="project" value="InterPro"/>
</dbReference>
<dbReference type="Gene3D" id="3.40.640.10">
    <property type="entry name" value="Type I PLP-dependent aspartate aminotransferase-like (Major domain)"/>
    <property type="match status" value="1"/>
</dbReference>
<dbReference type="PANTHER" id="PTHR42832:SF3">
    <property type="entry name" value="L-GLUTAMINE--4-(METHYLSULFANYL)-2-OXOBUTANOATE AMINOTRANSFERASE"/>
    <property type="match status" value="1"/>
</dbReference>
<dbReference type="InterPro" id="IPR050881">
    <property type="entry name" value="LL-DAP_aminotransferase"/>
</dbReference>
<comment type="cofactor">
    <cofactor evidence="1 4">
        <name>pyridoxal 5'-phosphate</name>
        <dbReference type="ChEBI" id="CHEBI:597326"/>
    </cofactor>
</comment>
<organism evidence="6 7">
    <name type="scientific">Paenibacillus lutimineralis</name>
    <dbReference type="NCBI Taxonomy" id="2707005"/>
    <lineage>
        <taxon>Bacteria</taxon>
        <taxon>Bacillati</taxon>
        <taxon>Bacillota</taxon>
        <taxon>Bacilli</taxon>
        <taxon>Bacillales</taxon>
        <taxon>Paenibacillaceae</taxon>
        <taxon>Paenibacillus</taxon>
    </lineage>
</organism>
<dbReference type="KEGG" id="plut:EI981_08720"/>
<sequence>MSIEMYQETYIQQQFAERIGGANYGKDTAIYKFEKIKRAKAAAKKGRPELELIDMGVGEPDDMADSAIVARLAEEASKPENRGYADNGIADFKTAAARYLQEVFQVEGIDPTTEIVHSIGSKPALAMLPTCFINPGDITIMTVPGYPVLGTHTQYLGGSVYTVPLTEENHFLPDLASIPEDIAVKAKLLYLNYPNNPTGACATVEFFAEVVAWARKYNVVVIHDAPYAALTYDGIRPLSFLSVPGAKDVGIELHSLSKSYNMTGWRIGFVAGNPLIVKAFSDVKDNNDSGQFIAIQKAAAYGLAHPEITEAIAAKYSRRHNLLVAALNDLGFRAVKPKGSFFLYVAIPKGVAGGPKFESAEDFSQYLIREKLISTVPWDDAGHYVRFSVTFEAHGVEKEQSIIAEIKRRLSEVKFQF</sequence>
<keyword evidence="2 4" id="KW-0032">Aminotransferase</keyword>
<evidence type="ECO:0000259" key="5">
    <source>
        <dbReference type="Pfam" id="PF00155"/>
    </source>
</evidence>
<evidence type="ECO:0000256" key="1">
    <source>
        <dbReference type="ARBA" id="ARBA00001933"/>
    </source>
</evidence>
<dbReference type="InterPro" id="IPR004839">
    <property type="entry name" value="Aminotransferase_I/II_large"/>
</dbReference>
<evidence type="ECO:0000256" key="2">
    <source>
        <dbReference type="ARBA" id="ARBA00022576"/>
    </source>
</evidence>
<dbReference type="Pfam" id="PF00155">
    <property type="entry name" value="Aminotran_1_2"/>
    <property type="match status" value="1"/>
</dbReference>
<dbReference type="GO" id="GO:0008483">
    <property type="term" value="F:transaminase activity"/>
    <property type="evidence" value="ECO:0007669"/>
    <property type="project" value="UniProtKB-KW"/>
</dbReference>
<dbReference type="InterPro" id="IPR004838">
    <property type="entry name" value="NHTrfase_class1_PyrdxlP-BS"/>
</dbReference>
<dbReference type="PROSITE" id="PS00105">
    <property type="entry name" value="AA_TRANSFER_CLASS_1"/>
    <property type="match status" value="1"/>
</dbReference>
<keyword evidence="3 4" id="KW-0808">Transferase</keyword>
<dbReference type="AlphaFoldDB" id="A0A3S9UW45"/>
<dbReference type="Proteomes" id="UP000270678">
    <property type="component" value="Chromosome"/>
</dbReference>
<evidence type="ECO:0000313" key="6">
    <source>
        <dbReference type="EMBL" id="AZS14530.1"/>
    </source>
</evidence>
<dbReference type="PANTHER" id="PTHR42832">
    <property type="entry name" value="AMINO ACID AMINOTRANSFERASE"/>
    <property type="match status" value="1"/>
</dbReference>
<dbReference type="EC" id="2.6.1.-" evidence="4"/>